<organism evidence="1 2">
    <name type="scientific">Thelohanellus kitauei</name>
    <name type="common">Myxosporean</name>
    <dbReference type="NCBI Taxonomy" id="669202"/>
    <lineage>
        <taxon>Eukaryota</taxon>
        <taxon>Metazoa</taxon>
        <taxon>Cnidaria</taxon>
        <taxon>Myxozoa</taxon>
        <taxon>Myxosporea</taxon>
        <taxon>Bivalvulida</taxon>
        <taxon>Platysporina</taxon>
        <taxon>Myxobolidae</taxon>
        <taxon>Thelohanellus</taxon>
    </lineage>
</organism>
<sequence>MLGDLLGNCAIVGKYVPCAWNLDKLTTNLKSILKNSKINLLKTSIICTRNNFNTQEPDIQFHILILTSPTLNPFSAKERRRAALACCEKCQRRDSATFDSSLLALKNCQDEIHDDVWYAAVRTEMQ</sequence>
<protein>
    <submittedName>
        <fullName evidence="1">Uncharacterized protein</fullName>
    </submittedName>
</protein>
<dbReference type="EMBL" id="JWZT01004760">
    <property type="protein sequence ID" value="KII63188.1"/>
    <property type="molecule type" value="Genomic_DNA"/>
</dbReference>
<proteinExistence type="predicted"/>
<accession>A0A0C2ICX7</accession>
<evidence type="ECO:0000313" key="1">
    <source>
        <dbReference type="EMBL" id="KII63188.1"/>
    </source>
</evidence>
<evidence type="ECO:0000313" key="2">
    <source>
        <dbReference type="Proteomes" id="UP000031668"/>
    </source>
</evidence>
<dbReference type="Proteomes" id="UP000031668">
    <property type="component" value="Unassembled WGS sequence"/>
</dbReference>
<name>A0A0C2ICX7_THEKT</name>
<reference evidence="1 2" key="1">
    <citation type="journal article" date="2014" name="Genome Biol. Evol.">
        <title>The genome of the myxosporean Thelohanellus kitauei shows adaptations to nutrient acquisition within its fish host.</title>
        <authorList>
            <person name="Yang Y."/>
            <person name="Xiong J."/>
            <person name="Zhou Z."/>
            <person name="Huo F."/>
            <person name="Miao W."/>
            <person name="Ran C."/>
            <person name="Liu Y."/>
            <person name="Zhang J."/>
            <person name="Feng J."/>
            <person name="Wang M."/>
            <person name="Wang M."/>
            <person name="Wang L."/>
            <person name="Yao B."/>
        </authorList>
    </citation>
    <scope>NUCLEOTIDE SEQUENCE [LARGE SCALE GENOMIC DNA]</scope>
    <source>
        <strain evidence="1">Wuqing</strain>
    </source>
</reference>
<gene>
    <name evidence="1" type="ORF">RF11_07868</name>
</gene>
<keyword evidence="2" id="KW-1185">Reference proteome</keyword>
<dbReference type="AlphaFoldDB" id="A0A0C2ICX7"/>
<comment type="caution">
    <text evidence="1">The sequence shown here is derived from an EMBL/GenBank/DDBJ whole genome shotgun (WGS) entry which is preliminary data.</text>
</comment>